<dbReference type="STRING" id="133383.A0A1R0H6E6"/>
<accession>A0A1R0H6E6</accession>
<evidence type="ECO:0000256" key="1">
    <source>
        <dbReference type="SAM" id="MobiDB-lite"/>
    </source>
</evidence>
<dbReference type="EMBL" id="LSSL01000399">
    <property type="protein sequence ID" value="OLY84683.1"/>
    <property type="molecule type" value="Genomic_DNA"/>
</dbReference>
<evidence type="ECO:0000313" key="2">
    <source>
        <dbReference type="EMBL" id="OLY84683.1"/>
    </source>
</evidence>
<feature type="region of interest" description="Disordered" evidence="1">
    <location>
        <begin position="111"/>
        <end position="136"/>
    </location>
</feature>
<comment type="caution">
    <text evidence="2">The sequence shown here is derived from an EMBL/GenBank/DDBJ whole genome shotgun (WGS) entry which is preliminary data.</text>
</comment>
<keyword evidence="3" id="KW-1185">Reference proteome</keyword>
<evidence type="ECO:0000313" key="3">
    <source>
        <dbReference type="Proteomes" id="UP000187455"/>
    </source>
</evidence>
<gene>
    <name evidence="2" type="ORF">AYI68_g1149</name>
</gene>
<proteinExistence type="predicted"/>
<dbReference type="Proteomes" id="UP000187455">
    <property type="component" value="Unassembled WGS sequence"/>
</dbReference>
<reference evidence="2 3" key="1">
    <citation type="journal article" date="2016" name="Mol. Biol. Evol.">
        <title>Genome-Wide Survey of Gut Fungi (Harpellales) Reveals the First Horizontally Transferred Ubiquitin Gene from a Mosquito Host.</title>
        <authorList>
            <person name="Wang Y."/>
            <person name="White M.M."/>
            <person name="Kvist S."/>
            <person name="Moncalvo J.M."/>
        </authorList>
    </citation>
    <scope>NUCLEOTIDE SEQUENCE [LARGE SCALE GENOMIC DNA]</scope>
    <source>
        <strain evidence="2 3">ALG-7-W6</strain>
    </source>
</reference>
<organism evidence="2 3">
    <name type="scientific">Smittium mucronatum</name>
    <dbReference type="NCBI Taxonomy" id="133383"/>
    <lineage>
        <taxon>Eukaryota</taxon>
        <taxon>Fungi</taxon>
        <taxon>Fungi incertae sedis</taxon>
        <taxon>Zoopagomycota</taxon>
        <taxon>Kickxellomycotina</taxon>
        <taxon>Harpellomycetes</taxon>
        <taxon>Harpellales</taxon>
        <taxon>Legeriomycetaceae</taxon>
        <taxon>Smittium</taxon>
    </lineage>
</organism>
<protein>
    <submittedName>
        <fullName evidence="2">ABC1 family protein</fullName>
    </submittedName>
</protein>
<sequence length="221" mass="25474">MLPEIIRAKSIAQNPSLAIFTSILHKSHSLIKNKRGIFSPRSRALLYPSTDSSNLLSKFPPRIYQNHQSSESFTFGNPLTSQLFYKKPPTKSSFIVSNQFISSVRTFTTNLNPEQSSKKPNSHQPELQNPKNNKSGNGRTRKFLLYFLATSFGIYYIDQNYYYQSLQRSLRTIFYTGLVIADYTLNFNQGKSKEELEELHERTAKRLLYVCRTNGWVGIIK</sequence>
<name>A0A1R0H6E6_9FUNG</name>
<dbReference type="AlphaFoldDB" id="A0A1R0H6E6"/>